<keyword evidence="6" id="KW-0012">Acyltransferase</keyword>
<keyword evidence="3" id="KW-0520">NAD</keyword>
<dbReference type="InterPro" id="IPR026591">
    <property type="entry name" value="Sirtuin_cat_small_dom_sf"/>
</dbReference>
<evidence type="ECO:0000256" key="4">
    <source>
        <dbReference type="PROSITE-ProRule" id="PRU00236"/>
    </source>
</evidence>
<accession>A0A109RED0</accession>
<dbReference type="SUPFAM" id="SSF52467">
    <property type="entry name" value="DHS-like NAD/FAD-binding domain"/>
    <property type="match status" value="1"/>
</dbReference>
<dbReference type="InterPro" id="IPR029035">
    <property type="entry name" value="DHS-like_NAD/FAD-binding_dom"/>
</dbReference>
<evidence type="ECO:0000313" key="7">
    <source>
        <dbReference type="EMBL" id="QPS01084.1"/>
    </source>
</evidence>
<proteinExistence type="predicted"/>
<dbReference type="Pfam" id="PF02146">
    <property type="entry name" value="SIR2"/>
    <property type="match status" value="1"/>
</dbReference>
<evidence type="ECO:0000259" key="5">
    <source>
        <dbReference type="PROSITE" id="PS50305"/>
    </source>
</evidence>
<dbReference type="PROSITE" id="PS50305">
    <property type="entry name" value="SIRTUIN"/>
    <property type="match status" value="1"/>
</dbReference>
<dbReference type="PANTHER" id="PTHR11085">
    <property type="entry name" value="NAD-DEPENDENT PROTEIN DEACYLASE SIRTUIN-5, MITOCHONDRIAL-RELATED"/>
    <property type="match status" value="1"/>
</dbReference>
<dbReference type="GeneID" id="35767319"/>
<sequence length="243" mass="27621">MNKIETLKNMIYESDRIVFFGGAGVSTASGIPDFRSADGLFMQDSGYQVSAEEIISHSFFEKYPQIFFDYYFDHLVYPDAKPNACHRYLADLEAKGKEVAIVTQNIDGLHQEAGSQKVYELHGNVWDNYCLKCKRHYRTEDLEKDEQGIPRCSFDQDIVRPNVVLYEEALDQKEILGAVRAIEQADLMIVAGTSLRVYPAAGLIDYFNGSYLAVINKTKIQVDRKDTLVFEDSLTKVFKALDI</sequence>
<evidence type="ECO:0000313" key="6">
    <source>
        <dbReference type="EMBL" id="MCY3054071.1"/>
    </source>
</evidence>
<protein>
    <recommendedName>
        <fullName evidence="1">protein acetyllysine N-acetyltransferase</fullName>
        <ecNumber evidence="1">2.3.1.286</ecNumber>
    </recommendedName>
</protein>
<dbReference type="GO" id="GO:0070403">
    <property type="term" value="F:NAD+ binding"/>
    <property type="evidence" value="ECO:0007669"/>
    <property type="project" value="InterPro"/>
</dbReference>
<reference evidence="7 8" key="1">
    <citation type="submission" date="2020-12" db="EMBL/GenBank/DDBJ databases">
        <title>FDA dAtabase for Regulatory Grade micrObial Sequences (FDA-ARGOS): Supporting development and validation of Infectious Disease Dx tests.</title>
        <authorList>
            <person name="Sproer C."/>
            <person name="Gronow S."/>
            <person name="Severitt S."/>
            <person name="Schroder I."/>
            <person name="Tallon L."/>
            <person name="Sadzewicz L."/>
            <person name="Zhao X."/>
            <person name="Boylan J."/>
            <person name="Ott S."/>
            <person name="Bowen H."/>
            <person name="Vavikolanu K."/>
            <person name="Mehta A."/>
            <person name="Aluvathingal J."/>
            <person name="Nadendla S."/>
            <person name="Lowell S."/>
            <person name="Myers T."/>
            <person name="Yan Y."/>
            <person name="Sichtig H."/>
        </authorList>
    </citation>
    <scope>NUCLEOTIDE SEQUENCE [LARGE SCALE GENOMIC DNA]</scope>
    <source>
        <strain evidence="7 8">FDAARGOS_911</strain>
    </source>
</reference>
<reference evidence="6" key="2">
    <citation type="submission" date="2022-09" db="EMBL/GenBank/DDBJ databases">
        <title>Aerococcus urinae taxonomy study.</title>
        <authorList>
            <person name="Christensen J."/>
            <person name="Senneby E."/>
        </authorList>
    </citation>
    <scope>NUCLEOTIDE SEQUENCE</scope>
    <source>
        <strain evidence="6">NLD-066-U95</strain>
    </source>
</reference>
<evidence type="ECO:0000313" key="8">
    <source>
        <dbReference type="Proteomes" id="UP000594771"/>
    </source>
</evidence>
<dbReference type="KEGG" id="aun:AWM73_03180"/>
<dbReference type="EMBL" id="JAOTML010000012">
    <property type="protein sequence ID" value="MCY3054071.1"/>
    <property type="molecule type" value="Genomic_DNA"/>
</dbReference>
<dbReference type="OrthoDB" id="9800582at2"/>
<evidence type="ECO:0000313" key="9">
    <source>
        <dbReference type="Proteomes" id="UP001069145"/>
    </source>
</evidence>
<dbReference type="EMBL" id="CP065662">
    <property type="protein sequence ID" value="QPS01084.1"/>
    <property type="molecule type" value="Genomic_DNA"/>
</dbReference>
<dbReference type="Proteomes" id="UP001069145">
    <property type="component" value="Unassembled WGS sequence"/>
</dbReference>
<dbReference type="EC" id="2.3.1.286" evidence="1"/>
<dbReference type="GO" id="GO:0017136">
    <property type="term" value="F:histone deacetylase activity, NAD-dependent"/>
    <property type="evidence" value="ECO:0007669"/>
    <property type="project" value="TreeGrafter"/>
</dbReference>
<dbReference type="InterPro" id="IPR050134">
    <property type="entry name" value="NAD-dep_sirtuin_deacylases"/>
</dbReference>
<organism evidence="7 8">
    <name type="scientific">Aerococcus urinae</name>
    <dbReference type="NCBI Taxonomy" id="1376"/>
    <lineage>
        <taxon>Bacteria</taxon>
        <taxon>Bacillati</taxon>
        <taxon>Bacillota</taxon>
        <taxon>Bacilli</taxon>
        <taxon>Lactobacillales</taxon>
        <taxon>Aerococcaceae</taxon>
        <taxon>Aerococcus</taxon>
    </lineage>
</organism>
<evidence type="ECO:0000256" key="3">
    <source>
        <dbReference type="ARBA" id="ARBA00023027"/>
    </source>
</evidence>
<keyword evidence="2 6" id="KW-0808">Transferase</keyword>
<dbReference type="RefSeq" id="WP_060778056.1">
    <property type="nucleotide sequence ID" value="NZ_CAJHLF010000018.1"/>
</dbReference>
<evidence type="ECO:0000256" key="2">
    <source>
        <dbReference type="ARBA" id="ARBA00022679"/>
    </source>
</evidence>
<comment type="caution">
    <text evidence="4">Lacks conserved residue(s) required for the propagation of feature annotation.</text>
</comment>
<name>A0A109RED0_9LACT</name>
<dbReference type="NCBIfam" id="NF001752">
    <property type="entry name" value="PRK00481.1-1"/>
    <property type="match status" value="1"/>
</dbReference>
<dbReference type="PANTHER" id="PTHR11085:SF4">
    <property type="entry name" value="NAD-DEPENDENT PROTEIN DEACYLASE"/>
    <property type="match status" value="1"/>
</dbReference>
<keyword evidence="9" id="KW-1185">Reference proteome</keyword>
<evidence type="ECO:0000256" key="1">
    <source>
        <dbReference type="ARBA" id="ARBA00012928"/>
    </source>
</evidence>
<dbReference type="InterPro" id="IPR003000">
    <property type="entry name" value="Sirtuin"/>
</dbReference>
<feature type="domain" description="Deacetylase sirtuin-type" evidence="5">
    <location>
        <begin position="1"/>
        <end position="243"/>
    </location>
</feature>
<gene>
    <name evidence="7" type="ORF">I6G68_06865</name>
    <name evidence="6" type="ORF">ODY43_08775</name>
</gene>
<dbReference type="Gene3D" id="3.40.50.1220">
    <property type="entry name" value="TPP-binding domain"/>
    <property type="match status" value="1"/>
</dbReference>
<dbReference type="InterPro" id="IPR026590">
    <property type="entry name" value="Ssirtuin_cat_dom"/>
</dbReference>
<dbReference type="Proteomes" id="UP000594771">
    <property type="component" value="Chromosome"/>
</dbReference>
<dbReference type="AlphaFoldDB" id="A0A109RED0"/>
<dbReference type="Gene3D" id="3.30.1600.10">
    <property type="entry name" value="SIR2/SIRT2 'Small Domain"/>
    <property type="match status" value="1"/>
</dbReference>